<dbReference type="Proteomes" id="UP001304340">
    <property type="component" value="Chromosome"/>
</dbReference>
<name>A0AAF0Z4K6_9MICO</name>
<accession>A0AAF0Z4K6</accession>
<feature type="domain" description="HTH luxR-type" evidence="2">
    <location>
        <begin position="183"/>
        <end position="248"/>
    </location>
</feature>
<dbReference type="InterPro" id="IPR016032">
    <property type="entry name" value="Sig_transdc_resp-reg_C-effctor"/>
</dbReference>
<evidence type="ECO:0000259" key="2">
    <source>
        <dbReference type="PROSITE" id="PS50043"/>
    </source>
</evidence>
<dbReference type="EMBL" id="CP138359">
    <property type="protein sequence ID" value="WPF82455.1"/>
    <property type="molecule type" value="Genomic_DNA"/>
</dbReference>
<dbReference type="GO" id="GO:0006355">
    <property type="term" value="P:regulation of DNA-templated transcription"/>
    <property type="evidence" value="ECO:0007669"/>
    <property type="project" value="InterPro"/>
</dbReference>
<dbReference type="AlphaFoldDB" id="A0AAF0Z4K6"/>
<reference evidence="4" key="1">
    <citation type="submission" date="2023-11" db="EMBL/GenBank/DDBJ databases">
        <authorList>
            <person name="Helweg L.P."/>
            <person name="Kiel A."/>
            <person name="Hitz F."/>
            <person name="Ruckert-Reed C."/>
            <person name="Busche T."/>
            <person name="Kaltschmidt B."/>
            <person name="Kaltschmidt C."/>
        </authorList>
    </citation>
    <scope>NUCLEOTIDE SEQUENCE [LARGE SCALE GENOMIC DNA]</scope>
    <source>
        <strain evidence="4">4.1</strain>
    </source>
</reference>
<dbReference type="InterPro" id="IPR000792">
    <property type="entry name" value="Tscrpt_reg_LuxR_C"/>
</dbReference>
<feature type="compositionally biased region" description="Pro residues" evidence="1">
    <location>
        <begin position="1"/>
        <end position="19"/>
    </location>
</feature>
<organism evidence="3 4">
    <name type="scientific">Sanguibacter biliveldensis</name>
    <dbReference type="NCBI Taxonomy" id="3030830"/>
    <lineage>
        <taxon>Bacteria</taxon>
        <taxon>Bacillati</taxon>
        <taxon>Actinomycetota</taxon>
        <taxon>Actinomycetes</taxon>
        <taxon>Micrococcales</taxon>
        <taxon>Sanguibacteraceae</taxon>
        <taxon>Sanguibacter</taxon>
    </lineage>
</organism>
<dbReference type="GO" id="GO:0003677">
    <property type="term" value="F:DNA binding"/>
    <property type="evidence" value="ECO:0007669"/>
    <property type="project" value="InterPro"/>
</dbReference>
<evidence type="ECO:0000313" key="4">
    <source>
        <dbReference type="Proteomes" id="UP001304340"/>
    </source>
</evidence>
<feature type="region of interest" description="Disordered" evidence="1">
    <location>
        <begin position="1"/>
        <end position="36"/>
    </location>
</feature>
<dbReference type="RefSeq" id="WP_319157856.1">
    <property type="nucleotide sequence ID" value="NZ_CP138359.1"/>
</dbReference>
<dbReference type="Gene3D" id="1.10.10.10">
    <property type="entry name" value="Winged helix-like DNA-binding domain superfamily/Winged helix DNA-binding domain"/>
    <property type="match status" value="1"/>
</dbReference>
<dbReference type="Pfam" id="PF00196">
    <property type="entry name" value="GerE"/>
    <property type="match status" value="1"/>
</dbReference>
<dbReference type="KEGG" id="sbil:SANBI_000059"/>
<protein>
    <submittedName>
        <fullName evidence="3">Helix-turn-helix transcriptional regulator</fullName>
    </submittedName>
</protein>
<dbReference type="SUPFAM" id="SSF46894">
    <property type="entry name" value="C-terminal effector domain of the bipartite response regulators"/>
    <property type="match status" value="1"/>
</dbReference>
<evidence type="ECO:0000313" key="3">
    <source>
        <dbReference type="EMBL" id="WPF82455.1"/>
    </source>
</evidence>
<dbReference type="SMART" id="SM00421">
    <property type="entry name" value="HTH_LUXR"/>
    <property type="match status" value="1"/>
</dbReference>
<evidence type="ECO:0000256" key="1">
    <source>
        <dbReference type="SAM" id="MobiDB-lite"/>
    </source>
</evidence>
<dbReference type="PROSITE" id="PS50043">
    <property type="entry name" value="HTH_LUXR_2"/>
    <property type="match status" value="1"/>
</dbReference>
<gene>
    <name evidence="3" type="ORF">SANBI_000059</name>
</gene>
<dbReference type="InterPro" id="IPR036388">
    <property type="entry name" value="WH-like_DNA-bd_sf"/>
</dbReference>
<sequence length="257" mass="27064">MSPGHDPLPSPDGVPPPAGVLPTLDGPPGSTFSGSGVETLTATQTIVDLLSELIATSTTSLWGAHPGAGFGADHIDTWWGPVSEMAGRDVEVRTMLQHSTRTQTATQSYAALALPAGVLIRTVPMIPARTLIFDGVVAMATRFVDGRSAGALVIHEPGLVAYLERGYDAEWALAQDFPALVDAEGRPVEIDQTARTVLALLADGHKDEVVARRLGCSVRTARRHISSLMELLESGSRFQAGARAAQAGLLDRDAQLD</sequence>
<keyword evidence="4" id="KW-1185">Reference proteome</keyword>
<proteinExistence type="predicted"/>